<dbReference type="InterPro" id="IPR003029">
    <property type="entry name" value="S1_domain"/>
</dbReference>
<dbReference type="SUPFAM" id="SSF48452">
    <property type="entry name" value="TPR-like"/>
    <property type="match status" value="1"/>
</dbReference>
<dbReference type="AlphaFoldDB" id="A0AA39FRI0"/>
<name>A0AA39FRI0_MICHY</name>
<reference evidence="3" key="1">
    <citation type="journal article" date="2023" name="bioRxiv">
        <title>Scaffold-level genome assemblies of two parasitoid biocontrol wasps reveal the parthenogenesis mechanism and an associated novel virus.</title>
        <authorList>
            <person name="Inwood S."/>
            <person name="Skelly J."/>
            <person name="Guhlin J."/>
            <person name="Harrop T."/>
            <person name="Goldson S."/>
            <person name="Dearden P."/>
        </authorList>
    </citation>
    <scope>NUCLEOTIDE SEQUENCE</scope>
    <source>
        <strain evidence="3">Lincoln</strain>
        <tissue evidence="3">Whole body</tissue>
    </source>
</reference>
<dbReference type="GO" id="GO:0003723">
    <property type="term" value="F:RNA binding"/>
    <property type="evidence" value="ECO:0007669"/>
    <property type="project" value="TreeGrafter"/>
</dbReference>
<sequence>MTKEKISLLNELQDENKPISSINLGERISGIVDKVTEHGLVLKLDNDITGTVRSAHYKGTFKIELLPICLVKSAFELKKIISSEETKNIKRKIDIPDNDNDLLIERLKKNSKIVKTKEVEINKKIEEPRKILEVNKNTNRKRKIKEEGELNSDEDKNEVNVHVESEKVKEITANLGITECGFYWDAKPDAQSVVKEESSSDSDEDEKDDSQQAQKKKKKLNAVERREMERQKEREIRAREEELVSNQIPNSADQFDRLLLARPNSSIIWIQYMAHHLQAAEVDRARAVAKRAIQKMNYREENEKLNVWRAWLNLEARFGTTESLNDIFQQAIKYNDKESIYLHMKTIHTDAGKIAT</sequence>
<proteinExistence type="predicted"/>
<dbReference type="Gene3D" id="1.25.40.10">
    <property type="entry name" value="Tetratricopeptide repeat domain"/>
    <property type="match status" value="1"/>
</dbReference>
<feature type="compositionally biased region" description="Basic and acidic residues" evidence="1">
    <location>
        <begin position="221"/>
        <end position="233"/>
    </location>
</feature>
<feature type="compositionally biased region" description="Acidic residues" evidence="1">
    <location>
        <begin position="199"/>
        <end position="208"/>
    </location>
</feature>
<dbReference type="InterPro" id="IPR011990">
    <property type="entry name" value="TPR-like_helical_dom_sf"/>
</dbReference>
<dbReference type="GO" id="GO:0032040">
    <property type="term" value="C:small-subunit processome"/>
    <property type="evidence" value="ECO:0007669"/>
    <property type="project" value="TreeGrafter"/>
</dbReference>
<accession>A0AA39FRI0</accession>
<protein>
    <recommendedName>
        <fullName evidence="2">S1 motif domain-containing protein</fullName>
    </recommendedName>
</protein>
<dbReference type="PANTHER" id="PTHR23270:SF10">
    <property type="entry name" value="PROTEIN RRP5 HOMOLOG"/>
    <property type="match status" value="1"/>
</dbReference>
<evidence type="ECO:0000259" key="2">
    <source>
        <dbReference type="PROSITE" id="PS50126"/>
    </source>
</evidence>
<dbReference type="PROSITE" id="PS50126">
    <property type="entry name" value="S1"/>
    <property type="match status" value="1"/>
</dbReference>
<evidence type="ECO:0000313" key="4">
    <source>
        <dbReference type="Proteomes" id="UP001168972"/>
    </source>
</evidence>
<keyword evidence="4" id="KW-1185">Reference proteome</keyword>
<dbReference type="GO" id="GO:0006364">
    <property type="term" value="P:rRNA processing"/>
    <property type="evidence" value="ECO:0007669"/>
    <property type="project" value="InterPro"/>
</dbReference>
<organism evidence="3 4">
    <name type="scientific">Microctonus hyperodae</name>
    <name type="common">Parasitoid wasp</name>
    <dbReference type="NCBI Taxonomy" id="165561"/>
    <lineage>
        <taxon>Eukaryota</taxon>
        <taxon>Metazoa</taxon>
        <taxon>Ecdysozoa</taxon>
        <taxon>Arthropoda</taxon>
        <taxon>Hexapoda</taxon>
        <taxon>Insecta</taxon>
        <taxon>Pterygota</taxon>
        <taxon>Neoptera</taxon>
        <taxon>Endopterygota</taxon>
        <taxon>Hymenoptera</taxon>
        <taxon>Apocrita</taxon>
        <taxon>Ichneumonoidea</taxon>
        <taxon>Braconidae</taxon>
        <taxon>Euphorinae</taxon>
        <taxon>Microctonus</taxon>
    </lineage>
</organism>
<dbReference type="PANTHER" id="PTHR23270">
    <property type="entry name" value="PROGRAMMED CELL DEATH PROTEIN 11 PRE-RRNA PROCESSING PROTEIN RRP5"/>
    <property type="match status" value="1"/>
</dbReference>
<dbReference type="InterPro" id="IPR045209">
    <property type="entry name" value="Rrp5"/>
</dbReference>
<evidence type="ECO:0000313" key="3">
    <source>
        <dbReference type="EMBL" id="KAK0174487.1"/>
    </source>
</evidence>
<feature type="domain" description="S1 motif" evidence="2">
    <location>
        <begin position="25"/>
        <end position="56"/>
    </location>
</feature>
<feature type="region of interest" description="Disordered" evidence="1">
    <location>
        <begin position="193"/>
        <end position="233"/>
    </location>
</feature>
<dbReference type="EMBL" id="JAQQBR010000006">
    <property type="protein sequence ID" value="KAK0174487.1"/>
    <property type="molecule type" value="Genomic_DNA"/>
</dbReference>
<comment type="caution">
    <text evidence="3">The sequence shown here is derived from an EMBL/GenBank/DDBJ whole genome shotgun (WGS) entry which is preliminary data.</text>
</comment>
<evidence type="ECO:0000256" key="1">
    <source>
        <dbReference type="SAM" id="MobiDB-lite"/>
    </source>
</evidence>
<dbReference type="Proteomes" id="UP001168972">
    <property type="component" value="Unassembled WGS sequence"/>
</dbReference>
<gene>
    <name evidence="3" type="ORF">PV327_010250</name>
</gene>
<reference evidence="3" key="2">
    <citation type="submission" date="2023-03" db="EMBL/GenBank/DDBJ databases">
        <authorList>
            <person name="Inwood S.N."/>
            <person name="Skelly J.G."/>
            <person name="Guhlin J."/>
            <person name="Harrop T.W.R."/>
            <person name="Goldson S.G."/>
            <person name="Dearden P.K."/>
        </authorList>
    </citation>
    <scope>NUCLEOTIDE SEQUENCE</scope>
    <source>
        <strain evidence="3">Lincoln</strain>
        <tissue evidence="3">Whole body</tissue>
    </source>
</reference>